<dbReference type="EMBL" id="JAGGLP010000003">
    <property type="protein sequence ID" value="MBP2048850.1"/>
    <property type="molecule type" value="Genomic_DNA"/>
</dbReference>
<organism evidence="2 3">
    <name type="scientific">Streptomyces griseochromogenes</name>
    <dbReference type="NCBI Taxonomy" id="68214"/>
    <lineage>
        <taxon>Bacteria</taxon>
        <taxon>Bacillati</taxon>
        <taxon>Actinomycetota</taxon>
        <taxon>Actinomycetes</taxon>
        <taxon>Kitasatosporales</taxon>
        <taxon>Streptomycetaceae</taxon>
        <taxon>Streptomyces</taxon>
    </lineage>
</organism>
<feature type="region of interest" description="Disordered" evidence="1">
    <location>
        <begin position="1"/>
        <end position="23"/>
    </location>
</feature>
<evidence type="ECO:0000313" key="3">
    <source>
        <dbReference type="Proteomes" id="UP001519309"/>
    </source>
</evidence>
<feature type="compositionally biased region" description="Basic and acidic residues" evidence="1">
    <location>
        <begin position="1"/>
        <end position="12"/>
    </location>
</feature>
<dbReference type="Proteomes" id="UP001519309">
    <property type="component" value="Unassembled WGS sequence"/>
</dbReference>
<reference evidence="2 3" key="1">
    <citation type="submission" date="2021-03" db="EMBL/GenBank/DDBJ databases">
        <title>Genomic Encyclopedia of Type Strains, Phase IV (KMG-IV): sequencing the most valuable type-strain genomes for metagenomic binning, comparative biology and taxonomic classification.</title>
        <authorList>
            <person name="Goeker M."/>
        </authorList>
    </citation>
    <scope>NUCLEOTIDE SEQUENCE [LARGE SCALE GENOMIC DNA]</scope>
    <source>
        <strain evidence="2 3">DSM 40499</strain>
    </source>
</reference>
<evidence type="ECO:0000256" key="1">
    <source>
        <dbReference type="SAM" id="MobiDB-lite"/>
    </source>
</evidence>
<comment type="caution">
    <text evidence="2">The sequence shown here is derived from an EMBL/GenBank/DDBJ whole genome shotgun (WGS) entry which is preliminary data.</text>
</comment>
<sequence length="72" mass="7312">MGGRTRRQDARARGNAGAGSPWARMVRGPWTVVRAAAAVVVGPATATASALDRANAAPPLHAPAREGVKSLV</sequence>
<accession>A0ABS4LNA2</accession>
<dbReference type="RefSeq" id="WP_159400187.1">
    <property type="nucleotide sequence ID" value="NZ_CP016279.1"/>
</dbReference>
<keyword evidence="3" id="KW-1185">Reference proteome</keyword>
<proteinExistence type="predicted"/>
<name>A0ABS4LNA2_9ACTN</name>
<gene>
    <name evidence="2" type="ORF">J2Z21_001775</name>
</gene>
<protein>
    <submittedName>
        <fullName evidence="2">Uncharacterized protein</fullName>
    </submittedName>
</protein>
<evidence type="ECO:0000313" key="2">
    <source>
        <dbReference type="EMBL" id="MBP2048850.1"/>
    </source>
</evidence>